<evidence type="ECO:0000313" key="1">
    <source>
        <dbReference type="EMBL" id="CAE8650705.1"/>
    </source>
</evidence>
<reference evidence="1" key="1">
    <citation type="submission" date="2021-02" db="EMBL/GenBank/DDBJ databases">
        <authorList>
            <person name="Dougan E. K."/>
            <person name="Rhodes N."/>
            <person name="Thang M."/>
            <person name="Chan C."/>
        </authorList>
    </citation>
    <scope>NUCLEOTIDE SEQUENCE</scope>
</reference>
<proteinExistence type="predicted"/>
<sequence length="182" mass="20194">ALKQIGRRILDGLVTYQDQGAEQLAQLEDTAHALRARLTAEMEAGSREAEAWSTRGGELEIDGLVTCGATLRRKQREQCRASSVQEQRRFAAQLQELAVGGASLTVILDDIRGQVDSFEVGYRQAQEKLRQLDEVASQRLREEDEALDVAVASNQGLRRQMENNASVSATNLCSRVQYLYLA</sequence>
<name>A0A813IIW7_POLGL</name>
<comment type="caution">
    <text evidence="1">The sequence shown here is derived from an EMBL/GenBank/DDBJ whole genome shotgun (WGS) entry which is preliminary data.</text>
</comment>
<dbReference type="AlphaFoldDB" id="A0A813IIW7"/>
<evidence type="ECO:0000313" key="2">
    <source>
        <dbReference type="Proteomes" id="UP000626109"/>
    </source>
</evidence>
<gene>
    <name evidence="1" type="ORF">PGLA2088_LOCUS8497</name>
</gene>
<accession>A0A813IIW7</accession>
<protein>
    <submittedName>
        <fullName evidence="1">Uncharacterized protein</fullName>
    </submittedName>
</protein>
<dbReference type="EMBL" id="CAJNNW010009112">
    <property type="protein sequence ID" value="CAE8650705.1"/>
    <property type="molecule type" value="Genomic_DNA"/>
</dbReference>
<feature type="non-terminal residue" evidence="1">
    <location>
        <position position="1"/>
    </location>
</feature>
<dbReference type="Proteomes" id="UP000626109">
    <property type="component" value="Unassembled WGS sequence"/>
</dbReference>
<organism evidence="1 2">
    <name type="scientific">Polarella glacialis</name>
    <name type="common">Dinoflagellate</name>
    <dbReference type="NCBI Taxonomy" id="89957"/>
    <lineage>
        <taxon>Eukaryota</taxon>
        <taxon>Sar</taxon>
        <taxon>Alveolata</taxon>
        <taxon>Dinophyceae</taxon>
        <taxon>Suessiales</taxon>
        <taxon>Suessiaceae</taxon>
        <taxon>Polarella</taxon>
    </lineage>
</organism>